<comment type="caution">
    <text evidence="3">The sequence shown here is derived from an EMBL/GenBank/DDBJ whole genome shotgun (WGS) entry which is preliminary data.</text>
</comment>
<dbReference type="EMBL" id="MQWA01000001">
    <property type="protein sequence ID" value="PQJ27511.1"/>
    <property type="molecule type" value="Genomic_DNA"/>
</dbReference>
<keyword evidence="4" id="KW-1185">Reference proteome</keyword>
<feature type="transmembrane region" description="Helical" evidence="1">
    <location>
        <begin position="56"/>
        <end position="76"/>
    </location>
</feature>
<evidence type="ECO:0000256" key="1">
    <source>
        <dbReference type="SAM" id="Phobius"/>
    </source>
</evidence>
<reference evidence="3 4" key="1">
    <citation type="submission" date="2016-12" db="EMBL/GenBank/DDBJ databases">
        <title>Study of bacterial adaptation to deep sea.</title>
        <authorList>
            <person name="Song J."/>
            <person name="Yoshizawa S."/>
            <person name="Kogure K."/>
        </authorList>
    </citation>
    <scope>NUCLEOTIDE SEQUENCE [LARGE SCALE GENOMIC DNA]</scope>
    <source>
        <strain evidence="3 4">SAORIC-165</strain>
    </source>
</reference>
<feature type="transmembrane region" description="Helical" evidence="1">
    <location>
        <begin position="30"/>
        <end position="50"/>
    </location>
</feature>
<dbReference type="InterPro" id="IPR025588">
    <property type="entry name" value="YcxB-like_C"/>
</dbReference>
<keyword evidence="1" id="KW-0812">Transmembrane</keyword>
<dbReference type="Pfam" id="PF14317">
    <property type="entry name" value="YcxB"/>
    <property type="match status" value="1"/>
</dbReference>
<evidence type="ECO:0000313" key="4">
    <source>
        <dbReference type="Proteomes" id="UP000239907"/>
    </source>
</evidence>
<dbReference type="RefSeq" id="WP_165788599.1">
    <property type="nucleotide sequence ID" value="NZ_MQWA01000001.1"/>
</dbReference>
<dbReference type="Proteomes" id="UP000239907">
    <property type="component" value="Unassembled WGS sequence"/>
</dbReference>
<proteinExistence type="predicted"/>
<dbReference type="AlphaFoldDB" id="A0A2S7TZ66"/>
<accession>A0A2S7TZ66</accession>
<gene>
    <name evidence="3" type="ORF">BSZ32_02710</name>
</gene>
<keyword evidence="1" id="KW-1133">Transmembrane helix</keyword>
<feature type="domain" description="YcxB-like C-terminal" evidence="2">
    <location>
        <begin position="99"/>
        <end position="156"/>
    </location>
</feature>
<evidence type="ECO:0000313" key="3">
    <source>
        <dbReference type="EMBL" id="PQJ27511.1"/>
    </source>
</evidence>
<evidence type="ECO:0000259" key="2">
    <source>
        <dbReference type="Pfam" id="PF14317"/>
    </source>
</evidence>
<organism evidence="3 4">
    <name type="scientific">Rubritalea profundi</name>
    <dbReference type="NCBI Taxonomy" id="1658618"/>
    <lineage>
        <taxon>Bacteria</taxon>
        <taxon>Pseudomonadati</taxon>
        <taxon>Verrucomicrobiota</taxon>
        <taxon>Verrucomicrobiia</taxon>
        <taxon>Verrucomicrobiales</taxon>
        <taxon>Rubritaleaceae</taxon>
        <taxon>Rubritalea</taxon>
    </lineage>
</organism>
<protein>
    <recommendedName>
        <fullName evidence="2">YcxB-like C-terminal domain-containing protein</fullName>
    </recommendedName>
</protein>
<keyword evidence="1" id="KW-0472">Membrane</keyword>
<sequence length="164" mass="19121">MKKIIEITSKFDGPSQHGSFTKHMWCRYRWWVILRSLLCIIAIFFGAYLIEPGTKGGAFGGFLVMVGSLGFMRPMLWQMWHERGLRKHPAYETEVHYEFSEKGIKMSGRAGDADVPWSDFYQVRPTKKGLLIYQDKKQYLWIPKADFQTGQMQEIAQMKQTTEA</sequence>
<name>A0A2S7TZ66_9BACT</name>